<evidence type="ECO:0000259" key="6">
    <source>
        <dbReference type="Pfam" id="PF03328"/>
    </source>
</evidence>
<gene>
    <name evidence="7" type="ORF">BN948_00735</name>
</gene>
<reference evidence="8" key="1">
    <citation type="submission" date="2014-11" db="EMBL/GenBank/DDBJ databases">
        <title>Draft genome sequence of Hydrogenophaga intermedia S1.</title>
        <authorList>
            <person name="Gan H.M."/>
            <person name="Chew T.H."/>
            <person name="Stolz A."/>
        </authorList>
    </citation>
    <scope>NUCLEOTIDE SEQUENCE [LARGE SCALE GENOMIC DNA]</scope>
    <source>
        <strain evidence="8">S1</strain>
    </source>
</reference>
<dbReference type="AlphaFoldDB" id="A0A1L1PBZ8"/>
<feature type="binding site" evidence="4">
    <location>
        <position position="71"/>
    </location>
    <ligand>
        <name>substrate</name>
    </ligand>
</feature>
<keyword evidence="2 5" id="KW-0479">Metal-binding</keyword>
<dbReference type="SUPFAM" id="SSF51621">
    <property type="entry name" value="Phosphoenolpyruvate/pyruvate domain"/>
    <property type="match status" value="1"/>
</dbReference>
<dbReference type="GO" id="GO:0006107">
    <property type="term" value="P:oxaloacetate metabolic process"/>
    <property type="evidence" value="ECO:0007669"/>
    <property type="project" value="TreeGrafter"/>
</dbReference>
<evidence type="ECO:0000313" key="8">
    <source>
        <dbReference type="Proteomes" id="UP000028878"/>
    </source>
</evidence>
<feature type="domain" description="HpcH/HpaI aldolase/citrate lyase" evidence="6">
    <location>
        <begin position="10"/>
        <end position="219"/>
    </location>
</feature>
<dbReference type="Gene3D" id="3.20.20.60">
    <property type="entry name" value="Phosphoenolpyruvate-binding domains"/>
    <property type="match status" value="1"/>
</dbReference>
<keyword evidence="8" id="KW-1185">Reference proteome</keyword>
<evidence type="ECO:0000256" key="5">
    <source>
        <dbReference type="PIRSR" id="PIRSR015582-2"/>
    </source>
</evidence>
<dbReference type="PIRSF" id="PIRSF015582">
    <property type="entry name" value="Cit_lyase_B"/>
    <property type="match status" value="1"/>
</dbReference>
<proteinExistence type="predicted"/>
<feature type="binding site" evidence="4">
    <location>
        <position position="124"/>
    </location>
    <ligand>
        <name>substrate</name>
    </ligand>
</feature>
<dbReference type="PANTHER" id="PTHR32308:SF10">
    <property type="entry name" value="CITRATE LYASE SUBUNIT BETA"/>
    <property type="match status" value="1"/>
</dbReference>
<feature type="binding site" evidence="5">
    <location>
        <position position="151"/>
    </location>
    <ligand>
        <name>Mg(2+)</name>
        <dbReference type="ChEBI" id="CHEBI:18420"/>
    </ligand>
</feature>
<dbReference type="PANTHER" id="PTHR32308">
    <property type="entry name" value="LYASE BETA SUBUNIT, PUTATIVE (AFU_ORTHOLOGUE AFUA_4G13030)-RELATED"/>
    <property type="match status" value="1"/>
</dbReference>
<name>A0A1L1PBZ8_HYDIT</name>
<dbReference type="EMBL" id="CCAE010000003">
    <property type="protein sequence ID" value="CDN86334.1"/>
    <property type="molecule type" value="Genomic_DNA"/>
</dbReference>
<dbReference type="InterPro" id="IPR040442">
    <property type="entry name" value="Pyrv_kinase-like_dom_sf"/>
</dbReference>
<accession>A0A1L1PBZ8</accession>
<dbReference type="InterPro" id="IPR011206">
    <property type="entry name" value="Citrate_lyase_beta/mcl1/mcl2"/>
</dbReference>
<keyword evidence="3 5" id="KW-0460">Magnesium</keyword>
<evidence type="ECO:0000256" key="4">
    <source>
        <dbReference type="PIRSR" id="PIRSR015582-1"/>
    </source>
</evidence>
<dbReference type="InterPro" id="IPR005000">
    <property type="entry name" value="Aldolase/citrate-lyase_domain"/>
</dbReference>
<keyword evidence="7" id="KW-0456">Lyase</keyword>
<sequence>MNLEQAHALRSQLFVPALSERFVDKAHERGADAVIVDLEDAIAPDAKADARRALPEVVRRIAAHGMPVFVRVNNDPALLDEDLAAALATPLAGVFLPKAEDPAQVRAVAERTRQAGTGLVLLLETPPAVLRAEALCACSDETIGVVFGSEDYANALGVVPTMESMHYAAHAVALAARAHGRAAWGVVGSLAEFGDLALLGRMARAARHAGFTGALAIHPTQVPVFNEAFGASDQELSDAAAIVATFERALAEGRGAVQHQGRMLDKPIVDRARALMARAGRGD</sequence>
<comment type="cofactor">
    <cofactor evidence="1">
        <name>Mg(2+)</name>
        <dbReference type="ChEBI" id="CHEBI:18420"/>
    </cofactor>
</comment>
<protein>
    <submittedName>
        <fullName evidence="7">Putative beta subuniT of citra lyase protein</fullName>
    </submittedName>
</protein>
<evidence type="ECO:0000313" key="7">
    <source>
        <dbReference type="EMBL" id="CDN86334.1"/>
    </source>
</evidence>
<evidence type="ECO:0000256" key="1">
    <source>
        <dbReference type="ARBA" id="ARBA00001946"/>
    </source>
</evidence>
<organism evidence="7 8">
    <name type="scientific">Hydrogenophaga intermedia</name>
    <dbReference type="NCBI Taxonomy" id="65786"/>
    <lineage>
        <taxon>Bacteria</taxon>
        <taxon>Pseudomonadati</taxon>
        <taxon>Pseudomonadota</taxon>
        <taxon>Betaproteobacteria</taxon>
        <taxon>Burkholderiales</taxon>
        <taxon>Comamonadaceae</taxon>
        <taxon>Hydrogenophaga</taxon>
    </lineage>
</organism>
<dbReference type="GO" id="GO:0000287">
    <property type="term" value="F:magnesium ion binding"/>
    <property type="evidence" value="ECO:0007669"/>
    <property type="project" value="TreeGrafter"/>
</dbReference>
<dbReference type="Proteomes" id="UP000028878">
    <property type="component" value="Unassembled WGS sequence"/>
</dbReference>
<dbReference type="InterPro" id="IPR015813">
    <property type="entry name" value="Pyrv/PenolPyrv_kinase-like_dom"/>
</dbReference>
<dbReference type="RefSeq" id="WP_009517315.1">
    <property type="nucleotide sequence ID" value="NZ_CCAE010000003.1"/>
</dbReference>
<feature type="binding site" evidence="5">
    <location>
        <position position="124"/>
    </location>
    <ligand>
        <name>Mg(2+)</name>
        <dbReference type="ChEBI" id="CHEBI:18420"/>
    </ligand>
</feature>
<dbReference type="Pfam" id="PF03328">
    <property type="entry name" value="HpcH_HpaI"/>
    <property type="match status" value="1"/>
</dbReference>
<dbReference type="GO" id="GO:0016829">
    <property type="term" value="F:lyase activity"/>
    <property type="evidence" value="ECO:0007669"/>
    <property type="project" value="UniProtKB-KW"/>
</dbReference>
<evidence type="ECO:0000256" key="3">
    <source>
        <dbReference type="ARBA" id="ARBA00022842"/>
    </source>
</evidence>
<evidence type="ECO:0000256" key="2">
    <source>
        <dbReference type="ARBA" id="ARBA00022723"/>
    </source>
</evidence>